<evidence type="ECO:0000256" key="2">
    <source>
        <dbReference type="RuleBase" id="RU003616"/>
    </source>
</evidence>
<feature type="domain" description="SHSP" evidence="4">
    <location>
        <begin position="216"/>
        <end position="322"/>
    </location>
</feature>
<comment type="similarity">
    <text evidence="1 2">Belongs to the small heat shock protein (HSP20) family.</text>
</comment>
<dbReference type="Proteomes" id="UP000077266">
    <property type="component" value="Unassembled WGS sequence"/>
</dbReference>
<keyword evidence="6" id="KW-1185">Reference proteome</keyword>
<organism evidence="5 6">
    <name type="scientific">Exidia glandulosa HHB12029</name>
    <dbReference type="NCBI Taxonomy" id="1314781"/>
    <lineage>
        <taxon>Eukaryota</taxon>
        <taxon>Fungi</taxon>
        <taxon>Dikarya</taxon>
        <taxon>Basidiomycota</taxon>
        <taxon>Agaricomycotina</taxon>
        <taxon>Agaricomycetes</taxon>
        <taxon>Auriculariales</taxon>
        <taxon>Exidiaceae</taxon>
        <taxon>Exidia</taxon>
    </lineage>
</organism>
<feature type="compositionally biased region" description="Low complexity" evidence="3">
    <location>
        <begin position="135"/>
        <end position="158"/>
    </location>
</feature>
<protein>
    <recommendedName>
        <fullName evidence="4">SHSP domain-containing protein</fullName>
    </recommendedName>
</protein>
<evidence type="ECO:0000259" key="4">
    <source>
        <dbReference type="PROSITE" id="PS01031"/>
    </source>
</evidence>
<evidence type="ECO:0000313" key="5">
    <source>
        <dbReference type="EMBL" id="KZV94688.1"/>
    </source>
</evidence>
<gene>
    <name evidence="5" type="ORF">EXIGLDRAFT_708314</name>
</gene>
<dbReference type="Pfam" id="PF00011">
    <property type="entry name" value="HSP20"/>
    <property type="match status" value="1"/>
</dbReference>
<dbReference type="InterPro" id="IPR008978">
    <property type="entry name" value="HSP20-like_chaperone"/>
</dbReference>
<reference evidence="5 6" key="1">
    <citation type="journal article" date="2016" name="Mol. Biol. Evol.">
        <title>Comparative Genomics of Early-Diverging Mushroom-Forming Fungi Provides Insights into the Origins of Lignocellulose Decay Capabilities.</title>
        <authorList>
            <person name="Nagy L.G."/>
            <person name="Riley R."/>
            <person name="Tritt A."/>
            <person name="Adam C."/>
            <person name="Daum C."/>
            <person name="Floudas D."/>
            <person name="Sun H."/>
            <person name="Yadav J.S."/>
            <person name="Pangilinan J."/>
            <person name="Larsson K.H."/>
            <person name="Matsuura K."/>
            <person name="Barry K."/>
            <person name="Labutti K."/>
            <person name="Kuo R."/>
            <person name="Ohm R.A."/>
            <person name="Bhattacharya S.S."/>
            <person name="Shirouzu T."/>
            <person name="Yoshinaga Y."/>
            <person name="Martin F.M."/>
            <person name="Grigoriev I.V."/>
            <person name="Hibbett D.S."/>
        </authorList>
    </citation>
    <scope>NUCLEOTIDE SEQUENCE [LARGE SCALE GENOMIC DNA]</scope>
    <source>
        <strain evidence="5 6">HHB12029</strain>
    </source>
</reference>
<feature type="compositionally biased region" description="Low complexity" evidence="3">
    <location>
        <begin position="92"/>
        <end position="109"/>
    </location>
</feature>
<dbReference type="Gene3D" id="2.60.40.790">
    <property type="match status" value="1"/>
</dbReference>
<dbReference type="SUPFAM" id="SSF49764">
    <property type="entry name" value="HSP20-like chaperones"/>
    <property type="match status" value="1"/>
</dbReference>
<feature type="compositionally biased region" description="Polar residues" evidence="3">
    <location>
        <begin position="16"/>
        <end position="31"/>
    </location>
</feature>
<feature type="compositionally biased region" description="Polar residues" evidence="3">
    <location>
        <begin position="78"/>
        <end position="91"/>
    </location>
</feature>
<evidence type="ECO:0000256" key="1">
    <source>
        <dbReference type="PROSITE-ProRule" id="PRU00285"/>
    </source>
</evidence>
<evidence type="ECO:0000313" key="6">
    <source>
        <dbReference type="Proteomes" id="UP000077266"/>
    </source>
</evidence>
<dbReference type="InParanoid" id="A0A165JDF9"/>
<dbReference type="EMBL" id="KV425968">
    <property type="protein sequence ID" value="KZV94688.1"/>
    <property type="molecule type" value="Genomic_DNA"/>
</dbReference>
<name>A0A165JDF9_EXIGL</name>
<feature type="compositionally biased region" description="Pro residues" evidence="3">
    <location>
        <begin position="124"/>
        <end position="134"/>
    </location>
</feature>
<dbReference type="InterPro" id="IPR002068">
    <property type="entry name" value="A-crystallin/Hsp20_dom"/>
</dbReference>
<evidence type="ECO:0000256" key="3">
    <source>
        <dbReference type="SAM" id="MobiDB-lite"/>
    </source>
</evidence>
<dbReference type="AlphaFoldDB" id="A0A165JDF9"/>
<dbReference type="PROSITE" id="PS01031">
    <property type="entry name" value="SHSP"/>
    <property type="match status" value="1"/>
</dbReference>
<proteinExistence type="inferred from homology"/>
<sequence>MSLTHTLSNAPRLCRRQTSVGFEQQRRSASPQRHHMRLVSAYAALPPTQELSSLENGAITPPRKRSSSASWSPLMRSPNPSRPQSPLSINLPSPYASSPPRSRVVTPYSPRSPYPSSPRTSYFPPVPASPPPPAHTSQAAPRSPTFASPAAAAPLTPHVLPPTPQYLPPAPEYCHPMQLAQTAYPAPLEMPLPVPPPLFPSVSAPLPKYQAEIERVPDKDKRPPMSVESNRFAHIISVPLPGYAPDEVTITVSKTDSLKVVADRWSAAADDKCHLEWLVTFAPRDANMSSIHAAFSNSVLNITVPRTRPIDDPTSRVSLTMA</sequence>
<feature type="region of interest" description="Disordered" evidence="3">
    <location>
        <begin position="52"/>
        <end position="164"/>
    </location>
</feature>
<feature type="region of interest" description="Disordered" evidence="3">
    <location>
        <begin position="1"/>
        <end position="35"/>
    </location>
</feature>
<accession>A0A165JDF9</accession>
<dbReference type="OrthoDB" id="3253535at2759"/>